<dbReference type="InterPro" id="IPR020471">
    <property type="entry name" value="AKR"/>
</dbReference>
<dbReference type="SUPFAM" id="SSF51430">
    <property type="entry name" value="NAD(P)-linked oxidoreductase"/>
    <property type="match status" value="1"/>
</dbReference>
<dbReference type="PROSITE" id="PS00062">
    <property type="entry name" value="ALDOKETO_REDUCTASE_2"/>
    <property type="match status" value="1"/>
</dbReference>
<dbReference type="CDD" id="cd19071">
    <property type="entry name" value="AKR_AKR1-5-like"/>
    <property type="match status" value="1"/>
</dbReference>
<dbReference type="Gene3D" id="3.20.20.100">
    <property type="entry name" value="NADP-dependent oxidoreductase domain"/>
    <property type="match status" value="1"/>
</dbReference>
<sequence>MDNNASVHSVASPQARFLPAVCLAGKNDRYILSNGVEIPCLGYGTYMVPNNKVGEDALRGAVEMGFRHIDTATSYHNEDMVGRVIAESGIPRGEFFITSKLNNPDQGYESTLEAFERSLAWLGTDYLDLYLIHWPRVAGTEDIWEERVAETWRAFEELYRAGRIRAIGVSNFLVHHLEGLARHASIAPMVNQIEHNPTYQQRETVAYCEEHGIQLEAWAPLGRGHLFDNPDVVALAERKGKDVGQICVRYALQKGFVTMPKSNRPERIRSNSEVFDFALDKDDMALLDSLNTDDCYTFHPDRLDEWAERVARAHAESGVA</sequence>
<accession>A0A3E4QTH8</accession>
<evidence type="ECO:0000313" key="8">
    <source>
        <dbReference type="EMBL" id="RGL10381.1"/>
    </source>
</evidence>
<dbReference type="PANTHER" id="PTHR43827">
    <property type="entry name" value="2,5-DIKETO-D-GLUCONIC ACID REDUCTASE"/>
    <property type="match status" value="1"/>
</dbReference>
<keyword evidence="3" id="KW-0560">Oxidoreductase</keyword>
<dbReference type="PIRSF" id="PIRSF000097">
    <property type="entry name" value="AKR"/>
    <property type="match status" value="1"/>
</dbReference>
<gene>
    <name evidence="8" type="ORF">DXC81_04930</name>
</gene>
<protein>
    <submittedName>
        <fullName evidence="8">Aldo/keto reductase</fullName>
    </submittedName>
</protein>
<dbReference type="InterPro" id="IPR036812">
    <property type="entry name" value="NAD(P)_OxRdtase_dom_sf"/>
</dbReference>
<evidence type="ECO:0000256" key="4">
    <source>
        <dbReference type="PIRSR" id="PIRSR000097-1"/>
    </source>
</evidence>
<evidence type="ECO:0000256" key="2">
    <source>
        <dbReference type="ARBA" id="ARBA00022857"/>
    </source>
</evidence>
<evidence type="ECO:0000256" key="5">
    <source>
        <dbReference type="PIRSR" id="PIRSR000097-2"/>
    </source>
</evidence>
<dbReference type="AlphaFoldDB" id="A0A3E4QTH8"/>
<dbReference type="PANTHER" id="PTHR43827:SF3">
    <property type="entry name" value="NADP-DEPENDENT OXIDOREDUCTASE DOMAIN-CONTAINING PROTEIN"/>
    <property type="match status" value="1"/>
</dbReference>
<dbReference type="EMBL" id="QSRJ01000005">
    <property type="protein sequence ID" value="RGL10381.1"/>
    <property type="molecule type" value="Genomic_DNA"/>
</dbReference>
<dbReference type="PROSITE" id="PS00798">
    <property type="entry name" value="ALDOKETO_REDUCTASE_1"/>
    <property type="match status" value="1"/>
</dbReference>
<dbReference type="PRINTS" id="PR00069">
    <property type="entry name" value="ALDKETRDTASE"/>
</dbReference>
<evidence type="ECO:0000256" key="6">
    <source>
        <dbReference type="PIRSR" id="PIRSR000097-3"/>
    </source>
</evidence>
<keyword evidence="2" id="KW-0521">NADP</keyword>
<dbReference type="InterPro" id="IPR023210">
    <property type="entry name" value="NADP_OxRdtase_dom"/>
</dbReference>
<evidence type="ECO:0000259" key="7">
    <source>
        <dbReference type="Pfam" id="PF00248"/>
    </source>
</evidence>
<dbReference type="Proteomes" id="UP000260943">
    <property type="component" value="Unassembled WGS sequence"/>
</dbReference>
<organism evidence="8 9">
    <name type="scientific">Collinsella tanakaei</name>
    <dbReference type="NCBI Taxonomy" id="626935"/>
    <lineage>
        <taxon>Bacteria</taxon>
        <taxon>Bacillati</taxon>
        <taxon>Actinomycetota</taxon>
        <taxon>Coriobacteriia</taxon>
        <taxon>Coriobacteriales</taxon>
        <taxon>Coriobacteriaceae</taxon>
        <taxon>Collinsella</taxon>
    </lineage>
</organism>
<feature type="domain" description="NADP-dependent oxidoreductase" evidence="7">
    <location>
        <begin position="53"/>
        <end position="291"/>
    </location>
</feature>
<dbReference type="GO" id="GO:0016616">
    <property type="term" value="F:oxidoreductase activity, acting on the CH-OH group of donors, NAD or NADP as acceptor"/>
    <property type="evidence" value="ECO:0007669"/>
    <property type="project" value="UniProtKB-ARBA"/>
</dbReference>
<evidence type="ECO:0000313" key="9">
    <source>
        <dbReference type="Proteomes" id="UP000260943"/>
    </source>
</evidence>
<comment type="caution">
    <text evidence="8">The sequence shown here is derived from an EMBL/GenBank/DDBJ whole genome shotgun (WGS) entry which is preliminary data.</text>
</comment>
<feature type="binding site" evidence="5">
    <location>
        <position position="133"/>
    </location>
    <ligand>
        <name>substrate</name>
    </ligand>
</feature>
<dbReference type="RefSeq" id="WP_117679449.1">
    <property type="nucleotide sequence ID" value="NZ_CAJJKC010000001.1"/>
</dbReference>
<name>A0A3E4QTH8_9ACTN</name>
<dbReference type="Pfam" id="PF00248">
    <property type="entry name" value="Aldo_ket_red"/>
    <property type="match status" value="1"/>
</dbReference>
<reference evidence="8 9" key="1">
    <citation type="submission" date="2018-08" db="EMBL/GenBank/DDBJ databases">
        <title>A genome reference for cultivated species of the human gut microbiota.</title>
        <authorList>
            <person name="Zou Y."/>
            <person name="Xue W."/>
            <person name="Luo G."/>
        </authorList>
    </citation>
    <scope>NUCLEOTIDE SEQUENCE [LARGE SCALE GENOMIC DNA]</scope>
    <source>
        <strain evidence="8 9">TF08-14</strain>
    </source>
</reference>
<dbReference type="InterPro" id="IPR018170">
    <property type="entry name" value="Aldo/ket_reductase_CS"/>
</dbReference>
<evidence type="ECO:0000256" key="1">
    <source>
        <dbReference type="ARBA" id="ARBA00007905"/>
    </source>
</evidence>
<feature type="site" description="Lowers pKa of active site Tyr" evidence="6">
    <location>
        <position position="100"/>
    </location>
</feature>
<dbReference type="FunFam" id="3.20.20.100:FF:000015">
    <property type="entry name" value="Oxidoreductase, aldo/keto reductase family"/>
    <property type="match status" value="1"/>
</dbReference>
<feature type="active site" description="Proton donor" evidence="4">
    <location>
        <position position="75"/>
    </location>
</feature>
<comment type="similarity">
    <text evidence="1">Belongs to the aldo/keto reductase family.</text>
</comment>
<proteinExistence type="inferred from homology"/>
<evidence type="ECO:0000256" key="3">
    <source>
        <dbReference type="ARBA" id="ARBA00023002"/>
    </source>
</evidence>